<dbReference type="SUPFAM" id="SSF57701">
    <property type="entry name" value="Zn2/Cys6 DNA-binding domain"/>
    <property type="match status" value="1"/>
</dbReference>
<dbReference type="Gene3D" id="4.10.240.10">
    <property type="entry name" value="Zn(2)-C6 fungal-type DNA-binding domain"/>
    <property type="match status" value="1"/>
</dbReference>
<dbReference type="GO" id="GO:0000981">
    <property type="term" value="F:DNA-binding transcription factor activity, RNA polymerase II-specific"/>
    <property type="evidence" value="ECO:0007669"/>
    <property type="project" value="InterPro"/>
</dbReference>
<dbReference type="InterPro" id="IPR001138">
    <property type="entry name" value="Zn2Cys6_DnaBD"/>
</dbReference>
<feature type="domain" description="Zn(2)-C6 fungal-type" evidence="1">
    <location>
        <begin position="14"/>
        <end position="43"/>
    </location>
</feature>
<dbReference type="OrthoDB" id="2123952at2759"/>
<name>A0A1Y1ZSV2_9FUNG</name>
<evidence type="ECO:0000313" key="2">
    <source>
        <dbReference type="EMBL" id="ORY13117.1"/>
    </source>
</evidence>
<evidence type="ECO:0000313" key="3">
    <source>
        <dbReference type="Proteomes" id="UP000193920"/>
    </source>
</evidence>
<dbReference type="PROSITE" id="PS00463">
    <property type="entry name" value="ZN2_CY6_FUNGAL_1"/>
    <property type="match status" value="1"/>
</dbReference>
<evidence type="ECO:0000259" key="1">
    <source>
        <dbReference type="PROSITE" id="PS50048"/>
    </source>
</evidence>
<keyword evidence="3" id="KW-1185">Reference proteome</keyword>
<dbReference type="PROSITE" id="PS50048">
    <property type="entry name" value="ZN2_CY6_FUNGAL_2"/>
    <property type="match status" value="1"/>
</dbReference>
<comment type="caution">
    <text evidence="2">The sequence shown here is derived from an EMBL/GenBank/DDBJ whole genome shotgun (WGS) entry which is preliminary data.</text>
</comment>
<reference evidence="2 3" key="1">
    <citation type="submission" date="2016-08" db="EMBL/GenBank/DDBJ databases">
        <title>A Parts List for Fungal Cellulosomes Revealed by Comparative Genomics.</title>
        <authorList>
            <consortium name="DOE Joint Genome Institute"/>
            <person name="Haitjema C.H."/>
            <person name="Gilmore S.P."/>
            <person name="Henske J.K."/>
            <person name="Solomon K.V."/>
            <person name="De Groot R."/>
            <person name="Kuo A."/>
            <person name="Mondo S.J."/>
            <person name="Salamov A.A."/>
            <person name="Labutti K."/>
            <person name="Zhao Z."/>
            <person name="Chiniquy J."/>
            <person name="Barry K."/>
            <person name="Brewer H.M."/>
            <person name="Purvine S.O."/>
            <person name="Wright A.T."/>
            <person name="Boxma B."/>
            <person name="Van Alen T."/>
            <person name="Hackstein J.H."/>
            <person name="Baker S.E."/>
            <person name="Grigoriev I.V."/>
            <person name="O'Malley M.A."/>
        </authorList>
    </citation>
    <scope>NUCLEOTIDE SEQUENCE [LARGE SCALE GENOMIC DNA]</scope>
    <source>
        <strain evidence="2 3">G1</strain>
    </source>
</reference>
<dbReference type="GO" id="GO:0008270">
    <property type="term" value="F:zinc ion binding"/>
    <property type="evidence" value="ECO:0007669"/>
    <property type="project" value="InterPro"/>
</dbReference>
<dbReference type="Proteomes" id="UP000193920">
    <property type="component" value="Unassembled WGS sequence"/>
</dbReference>
<dbReference type="AlphaFoldDB" id="A0A1Y1ZSV2"/>
<dbReference type="STRING" id="1754190.A0A1Y1ZSV2"/>
<sequence length="50" mass="5861">MESLKKKVKRVSQACNYCKLKRVKCTGDNPCQNCRTFNIDCIYSKSKKRD</sequence>
<dbReference type="InterPro" id="IPR036864">
    <property type="entry name" value="Zn2-C6_fun-type_DNA-bd_sf"/>
</dbReference>
<dbReference type="EMBL" id="MCOG01000364">
    <property type="protein sequence ID" value="ORY13117.1"/>
    <property type="molecule type" value="Genomic_DNA"/>
</dbReference>
<feature type="non-terminal residue" evidence="2">
    <location>
        <position position="50"/>
    </location>
</feature>
<proteinExistence type="predicted"/>
<protein>
    <recommendedName>
        <fullName evidence="1">Zn(2)-C6 fungal-type domain-containing protein</fullName>
    </recommendedName>
</protein>
<dbReference type="Pfam" id="PF00172">
    <property type="entry name" value="Zn_clus"/>
    <property type="match status" value="1"/>
</dbReference>
<accession>A0A1Y1ZSV2</accession>
<dbReference type="SMART" id="SM00066">
    <property type="entry name" value="GAL4"/>
    <property type="match status" value="1"/>
</dbReference>
<gene>
    <name evidence="2" type="ORF">LY90DRAFT_708679</name>
</gene>
<organism evidence="2 3">
    <name type="scientific">Neocallimastix californiae</name>
    <dbReference type="NCBI Taxonomy" id="1754190"/>
    <lineage>
        <taxon>Eukaryota</taxon>
        <taxon>Fungi</taxon>
        <taxon>Fungi incertae sedis</taxon>
        <taxon>Chytridiomycota</taxon>
        <taxon>Chytridiomycota incertae sedis</taxon>
        <taxon>Neocallimastigomycetes</taxon>
        <taxon>Neocallimastigales</taxon>
        <taxon>Neocallimastigaceae</taxon>
        <taxon>Neocallimastix</taxon>
    </lineage>
</organism>
<dbReference type="CDD" id="cd00067">
    <property type="entry name" value="GAL4"/>
    <property type="match status" value="1"/>
</dbReference>